<organism evidence="1 2">
    <name type="scientific">Alkalibacterium gilvum</name>
    <dbReference type="NCBI Taxonomy" id="1130080"/>
    <lineage>
        <taxon>Bacteria</taxon>
        <taxon>Bacillati</taxon>
        <taxon>Bacillota</taxon>
        <taxon>Bacilli</taxon>
        <taxon>Lactobacillales</taxon>
        <taxon>Carnobacteriaceae</taxon>
        <taxon>Alkalibacterium</taxon>
    </lineage>
</organism>
<protein>
    <recommendedName>
        <fullName evidence="3">Winged helix-turn-helix</fullName>
    </recommendedName>
</protein>
<accession>A0A1H6UIV2</accession>
<evidence type="ECO:0000313" key="1">
    <source>
        <dbReference type="EMBL" id="SEI92209.1"/>
    </source>
</evidence>
<gene>
    <name evidence="1" type="ORF">SAMN04488113_13317</name>
</gene>
<evidence type="ECO:0000313" key="2">
    <source>
        <dbReference type="Proteomes" id="UP000198564"/>
    </source>
</evidence>
<sequence>MHGDFKFNLMRMNLLKLGEKENIKLNNLDGFFEDKGISDVSSKEIKAQLEHLAKENYLSEKSDNEYELTGEGKKELAEVKTAIKKF</sequence>
<dbReference type="Proteomes" id="UP000198564">
    <property type="component" value="Unassembled WGS sequence"/>
</dbReference>
<dbReference type="EMBL" id="FNYW01000033">
    <property type="protein sequence ID" value="SEI92209.1"/>
    <property type="molecule type" value="Genomic_DNA"/>
</dbReference>
<keyword evidence="2" id="KW-1185">Reference proteome</keyword>
<reference evidence="2" key="1">
    <citation type="submission" date="2016-10" db="EMBL/GenBank/DDBJ databases">
        <authorList>
            <person name="Varghese N."/>
            <person name="Submissions S."/>
        </authorList>
    </citation>
    <scope>NUCLEOTIDE SEQUENCE [LARGE SCALE GENOMIC DNA]</scope>
    <source>
        <strain evidence="2">DSM 25751</strain>
    </source>
</reference>
<name>A0A1H6UIV2_9LACT</name>
<dbReference type="RefSeq" id="WP_091635817.1">
    <property type="nucleotide sequence ID" value="NZ_FNYW01000033.1"/>
</dbReference>
<dbReference type="AlphaFoldDB" id="A0A1H6UIV2"/>
<dbReference type="OrthoDB" id="2166745at2"/>
<proteinExistence type="predicted"/>
<evidence type="ECO:0008006" key="3">
    <source>
        <dbReference type="Google" id="ProtNLM"/>
    </source>
</evidence>